<dbReference type="PROSITE" id="PS51421">
    <property type="entry name" value="RAS"/>
    <property type="match status" value="1"/>
</dbReference>
<evidence type="ECO:0000256" key="1">
    <source>
        <dbReference type="ARBA" id="ARBA00022741"/>
    </source>
</evidence>
<keyword evidence="2" id="KW-0342">GTP-binding</keyword>
<dbReference type="PRINTS" id="PR00449">
    <property type="entry name" value="RASTRNSFRMNG"/>
</dbReference>
<dbReference type="GO" id="GO:0005525">
    <property type="term" value="F:GTP binding"/>
    <property type="evidence" value="ECO:0007669"/>
    <property type="project" value="UniProtKB-KW"/>
</dbReference>
<dbReference type="NCBIfam" id="TIGR00231">
    <property type="entry name" value="small_GTP"/>
    <property type="match status" value="1"/>
</dbReference>
<accession>A0A9P1J0V5</accession>
<dbReference type="OrthoDB" id="8830751at2759"/>
<dbReference type="SMART" id="SM00174">
    <property type="entry name" value="RHO"/>
    <property type="match status" value="1"/>
</dbReference>
<sequence>MMEDSPTVSGIVAAKNKLKLVVVGDSFCGKTSLLFAYTKKQFLDNYNTTVFDNWSVTVDIDQRSYDVNLFDTAGQEDYEHIRCLSYPHTNVFIICFSLIDRKSLESCRSTWMPEIRKYAGENVPVLLVGTKSDLMEDYSSNPKHEIVTEDQARKMANEIGCIKYLGCSSLTHKGLKQVFDESFLVGVGVKIDTNEPEPCCLIL</sequence>
<dbReference type="Proteomes" id="UP001152747">
    <property type="component" value="Unassembled WGS sequence"/>
</dbReference>
<comment type="caution">
    <text evidence="3">The sequence shown here is derived from an EMBL/GenBank/DDBJ whole genome shotgun (WGS) entry which is preliminary data.</text>
</comment>
<dbReference type="PROSITE" id="PS51420">
    <property type="entry name" value="RHO"/>
    <property type="match status" value="1"/>
</dbReference>
<dbReference type="PROSITE" id="PS51419">
    <property type="entry name" value="RAB"/>
    <property type="match status" value="1"/>
</dbReference>
<dbReference type="Gene3D" id="3.40.50.300">
    <property type="entry name" value="P-loop containing nucleotide triphosphate hydrolases"/>
    <property type="match status" value="1"/>
</dbReference>
<dbReference type="SMART" id="SM00175">
    <property type="entry name" value="RAB"/>
    <property type="match status" value="1"/>
</dbReference>
<evidence type="ECO:0000256" key="2">
    <source>
        <dbReference type="ARBA" id="ARBA00023134"/>
    </source>
</evidence>
<dbReference type="AlphaFoldDB" id="A0A9P1J0V5"/>
<keyword evidence="4" id="KW-1185">Reference proteome</keyword>
<gene>
    <name evidence="3" type="ORF">CAMP_LOCUS16334</name>
</gene>
<dbReference type="InterPro" id="IPR005225">
    <property type="entry name" value="Small_GTP-bd"/>
</dbReference>
<dbReference type="GO" id="GO:0007264">
    <property type="term" value="P:small GTPase-mediated signal transduction"/>
    <property type="evidence" value="ECO:0007669"/>
    <property type="project" value="InterPro"/>
</dbReference>
<dbReference type="InterPro" id="IPR003578">
    <property type="entry name" value="Small_GTPase_Rho"/>
</dbReference>
<dbReference type="PANTHER" id="PTHR24072">
    <property type="entry name" value="RHO FAMILY GTPASE"/>
    <property type="match status" value="1"/>
</dbReference>
<dbReference type="GO" id="GO:0003924">
    <property type="term" value="F:GTPase activity"/>
    <property type="evidence" value="ECO:0007669"/>
    <property type="project" value="InterPro"/>
</dbReference>
<proteinExistence type="predicted"/>
<dbReference type="SMART" id="SM00173">
    <property type="entry name" value="RAS"/>
    <property type="match status" value="1"/>
</dbReference>
<reference evidence="3" key="1">
    <citation type="submission" date="2022-11" db="EMBL/GenBank/DDBJ databases">
        <authorList>
            <person name="Kikuchi T."/>
        </authorList>
    </citation>
    <scope>NUCLEOTIDE SEQUENCE</scope>
    <source>
        <strain evidence="3">PS1010</strain>
    </source>
</reference>
<dbReference type="FunFam" id="3.40.50.300:FF:003012">
    <property type="entry name" value="Cdc42 homolog-like Protein"/>
    <property type="match status" value="1"/>
</dbReference>
<name>A0A9P1J0V5_9PELO</name>
<dbReference type="EMBL" id="CANHGI010000005">
    <property type="protein sequence ID" value="CAI5453697.1"/>
    <property type="molecule type" value="Genomic_DNA"/>
</dbReference>
<evidence type="ECO:0000313" key="4">
    <source>
        <dbReference type="Proteomes" id="UP001152747"/>
    </source>
</evidence>
<dbReference type="InterPro" id="IPR001806">
    <property type="entry name" value="Small_GTPase"/>
</dbReference>
<organism evidence="3 4">
    <name type="scientific">Caenorhabditis angaria</name>
    <dbReference type="NCBI Taxonomy" id="860376"/>
    <lineage>
        <taxon>Eukaryota</taxon>
        <taxon>Metazoa</taxon>
        <taxon>Ecdysozoa</taxon>
        <taxon>Nematoda</taxon>
        <taxon>Chromadorea</taxon>
        <taxon>Rhabditida</taxon>
        <taxon>Rhabditina</taxon>
        <taxon>Rhabditomorpha</taxon>
        <taxon>Rhabditoidea</taxon>
        <taxon>Rhabditidae</taxon>
        <taxon>Peloderinae</taxon>
        <taxon>Caenorhabditis</taxon>
    </lineage>
</organism>
<evidence type="ECO:0000313" key="3">
    <source>
        <dbReference type="EMBL" id="CAI5453697.1"/>
    </source>
</evidence>
<dbReference type="InterPro" id="IPR027417">
    <property type="entry name" value="P-loop_NTPase"/>
</dbReference>
<dbReference type="Pfam" id="PF00071">
    <property type="entry name" value="Ras"/>
    <property type="match status" value="1"/>
</dbReference>
<keyword evidence="1" id="KW-0547">Nucleotide-binding</keyword>
<protein>
    <submittedName>
        <fullName evidence="3">Uncharacterized protein</fullName>
    </submittedName>
</protein>
<dbReference type="SUPFAM" id="SSF52540">
    <property type="entry name" value="P-loop containing nucleoside triphosphate hydrolases"/>
    <property type="match status" value="1"/>
</dbReference>
<dbReference type="CDD" id="cd00157">
    <property type="entry name" value="Rho"/>
    <property type="match status" value="1"/>
</dbReference>